<keyword evidence="1" id="KW-0812">Transmembrane</keyword>
<sequence length="55" mass="6327">MFIEYWVGRLQGHRGLLVFILFAAGFLDIAGCHLNLKQLIGIYSVCFEDHPFTQQ</sequence>
<evidence type="ECO:0000256" key="1">
    <source>
        <dbReference type="SAM" id="Phobius"/>
    </source>
</evidence>
<proteinExistence type="predicted"/>
<name>A0A0A8ZCW5_ARUDO</name>
<keyword evidence="1" id="KW-1133">Transmembrane helix</keyword>
<reference evidence="2" key="1">
    <citation type="submission" date="2014-09" db="EMBL/GenBank/DDBJ databases">
        <authorList>
            <person name="Magalhaes I.L.F."/>
            <person name="Oliveira U."/>
            <person name="Santos F.R."/>
            <person name="Vidigal T.H.D.A."/>
            <person name="Brescovit A.D."/>
            <person name="Santos A.J."/>
        </authorList>
    </citation>
    <scope>NUCLEOTIDE SEQUENCE</scope>
    <source>
        <tissue evidence="2">Shoot tissue taken approximately 20 cm above the soil surface</tissue>
    </source>
</reference>
<feature type="transmembrane region" description="Helical" evidence="1">
    <location>
        <begin position="16"/>
        <end position="36"/>
    </location>
</feature>
<protein>
    <submittedName>
        <fullName evidence="2">Uncharacterized protein</fullName>
    </submittedName>
</protein>
<organism evidence="2">
    <name type="scientific">Arundo donax</name>
    <name type="common">Giant reed</name>
    <name type="synonym">Donax arundinaceus</name>
    <dbReference type="NCBI Taxonomy" id="35708"/>
    <lineage>
        <taxon>Eukaryota</taxon>
        <taxon>Viridiplantae</taxon>
        <taxon>Streptophyta</taxon>
        <taxon>Embryophyta</taxon>
        <taxon>Tracheophyta</taxon>
        <taxon>Spermatophyta</taxon>
        <taxon>Magnoliopsida</taxon>
        <taxon>Liliopsida</taxon>
        <taxon>Poales</taxon>
        <taxon>Poaceae</taxon>
        <taxon>PACMAD clade</taxon>
        <taxon>Arundinoideae</taxon>
        <taxon>Arundineae</taxon>
        <taxon>Arundo</taxon>
    </lineage>
</organism>
<accession>A0A0A8ZCW5</accession>
<reference evidence="2" key="2">
    <citation type="journal article" date="2015" name="Data Brief">
        <title>Shoot transcriptome of the giant reed, Arundo donax.</title>
        <authorList>
            <person name="Barrero R.A."/>
            <person name="Guerrero F.D."/>
            <person name="Moolhuijzen P."/>
            <person name="Goolsby J.A."/>
            <person name="Tidwell J."/>
            <person name="Bellgard S.E."/>
            <person name="Bellgard M.I."/>
        </authorList>
    </citation>
    <scope>NUCLEOTIDE SEQUENCE</scope>
    <source>
        <tissue evidence="2">Shoot tissue taken approximately 20 cm above the soil surface</tissue>
    </source>
</reference>
<evidence type="ECO:0000313" key="2">
    <source>
        <dbReference type="EMBL" id="JAD37254.1"/>
    </source>
</evidence>
<keyword evidence="1" id="KW-0472">Membrane</keyword>
<dbReference type="AlphaFoldDB" id="A0A0A8ZCW5"/>
<dbReference type="EMBL" id="GBRH01260641">
    <property type="protein sequence ID" value="JAD37254.1"/>
    <property type="molecule type" value="Transcribed_RNA"/>
</dbReference>